<gene>
    <name evidence="2" type="ORF">AMORRO_LOCUS12029</name>
</gene>
<comment type="caution">
    <text evidence="2">The sequence shown here is derived from an EMBL/GenBank/DDBJ whole genome shotgun (WGS) entry which is preliminary data.</text>
</comment>
<feature type="region of interest" description="Disordered" evidence="1">
    <location>
        <begin position="262"/>
        <end position="311"/>
    </location>
</feature>
<feature type="non-terminal residue" evidence="2">
    <location>
        <position position="311"/>
    </location>
</feature>
<sequence>EDIGALSDRVKAKEPESSERDVNAVEAGNEPGKDGKLVTLKQVKECHYGRKRDDQREDEPRSTVYETAPASKEHYDEMRKSRGNLVVTEIYLERGQRSKRTESIERGMMSETSGSRESNRIDGGPTIGIPDKGENKLDSRDKIVSINTIEPIKKKKGLGVDNGVRKNQDNMIQPTSREPDGYRNDGTILAKRDIHPSERNGVVMVLTGDITIASCDNPGGRSKKKNGELNTDGLIMKRPKANKVELRYRDEEWITIYERDAHPPESKTEHETEGGMMFVSTWEPWDPEDSRNDDVTKEESTNDDKLADQDH</sequence>
<feature type="region of interest" description="Disordered" evidence="1">
    <location>
        <begin position="105"/>
        <end position="136"/>
    </location>
</feature>
<feature type="region of interest" description="Disordered" evidence="1">
    <location>
        <begin position="214"/>
        <end position="234"/>
    </location>
</feature>
<proteinExistence type="predicted"/>
<dbReference type="Proteomes" id="UP000789342">
    <property type="component" value="Unassembled WGS sequence"/>
</dbReference>
<protein>
    <submittedName>
        <fullName evidence="2">6819_t:CDS:1</fullName>
    </submittedName>
</protein>
<reference evidence="2" key="1">
    <citation type="submission" date="2021-06" db="EMBL/GenBank/DDBJ databases">
        <authorList>
            <person name="Kallberg Y."/>
            <person name="Tangrot J."/>
            <person name="Rosling A."/>
        </authorList>
    </citation>
    <scope>NUCLEOTIDE SEQUENCE</scope>
    <source>
        <strain evidence="2">CL551</strain>
    </source>
</reference>
<accession>A0A9N9HPH8</accession>
<dbReference type="EMBL" id="CAJVPV010016689">
    <property type="protein sequence ID" value="CAG8699289.1"/>
    <property type="molecule type" value="Genomic_DNA"/>
</dbReference>
<feature type="compositionally biased region" description="Basic and acidic residues" evidence="1">
    <location>
        <begin position="262"/>
        <end position="273"/>
    </location>
</feature>
<evidence type="ECO:0000256" key="1">
    <source>
        <dbReference type="SAM" id="MobiDB-lite"/>
    </source>
</evidence>
<feature type="compositionally biased region" description="Basic and acidic residues" evidence="1">
    <location>
        <begin position="8"/>
        <end position="23"/>
    </location>
</feature>
<feature type="region of interest" description="Disordered" evidence="1">
    <location>
        <begin position="159"/>
        <end position="185"/>
    </location>
</feature>
<feature type="compositionally biased region" description="Basic and acidic residues" evidence="1">
    <location>
        <begin position="31"/>
        <end position="61"/>
    </location>
</feature>
<evidence type="ECO:0000313" key="3">
    <source>
        <dbReference type="Proteomes" id="UP000789342"/>
    </source>
</evidence>
<feature type="compositionally biased region" description="Basic and acidic residues" evidence="1">
    <location>
        <begin position="288"/>
        <end position="311"/>
    </location>
</feature>
<organism evidence="2 3">
    <name type="scientific">Acaulospora morrowiae</name>
    <dbReference type="NCBI Taxonomy" id="94023"/>
    <lineage>
        <taxon>Eukaryota</taxon>
        <taxon>Fungi</taxon>
        <taxon>Fungi incertae sedis</taxon>
        <taxon>Mucoromycota</taxon>
        <taxon>Glomeromycotina</taxon>
        <taxon>Glomeromycetes</taxon>
        <taxon>Diversisporales</taxon>
        <taxon>Acaulosporaceae</taxon>
        <taxon>Acaulospora</taxon>
    </lineage>
</organism>
<name>A0A9N9HPH8_9GLOM</name>
<dbReference type="AlphaFoldDB" id="A0A9N9HPH8"/>
<keyword evidence="3" id="KW-1185">Reference proteome</keyword>
<feature type="region of interest" description="Disordered" evidence="1">
    <location>
        <begin position="1"/>
        <end position="69"/>
    </location>
</feature>
<evidence type="ECO:0000313" key="2">
    <source>
        <dbReference type="EMBL" id="CAG8699289.1"/>
    </source>
</evidence>